<sequence>MNYTHNRSDDESGTTARSGRDLLRLNRRDYLAATGGLAGFVGLGSGITAASSFEHNGDSQIDRNPSKAFGDPNADVRPKFRWWWPSGNVEPEEITDEVNSIADAGFGGAEIAYVNFAQIGANNNAEKFDWGSPAWNQGVETALQAAKARDITIDLTITPFWPAVCLQLNQIMKPRPKSWPMDRPE</sequence>
<keyword evidence="1" id="KW-1133">Transmembrane helix</keyword>
<evidence type="ECO:0000256" key="1">
    <source>
        <dbReference type="SAM" id="Phobius"/>
    </source>
</evidence>
<dbReference type="PROSITE" id="PS51318">
    <property type="entry name" value="TAT"/>
    <property type="match status" value="1"/>
</dbReference>
<feature type="transmembrane region" description="Helical" evidence="1">
    <location>
        <begin position="30"/>
        <end position="53"/>
    </location>
</feature>
<dbReference type="RefSeq" id="WP_390206913.1">
    <property type="nucleotide sequence ID" value="NZ_JBHTAX010000006.1"/>
</dbReference>
<keyword evidence="3" id="KW-1185">Reference proteome</keyword>
<evidence type="ECO:0000313" key="3">
    <source>
        <dbReference type="Proteomes" id="UP001596417"/>
    </source>
</evidence>
<dbReference type="PANTHER" id="PTHR36848">
    <property type="entry name" value="DNA-BINDING PROTEIN (PUTATIVE SECRETED PROTEIN)-RELATED"/>
    <property type="match status" value="1"/>
</dbReference>
<dbReference type="GO" id="GO:0016787">
    <property type="term" value="F:hydrolase activity"/>
    <property type="evidence" value="ECO:0007669"/>
    <property type="project" value="UniProtKB-KW"/>
</dbReference>
<name>A0ABD5YUF8_9EURY</name>
<reference evidence="2 3" key="1">
    <citation type="journal article" date="2019" name="Int. J. Syst. Evol. Microbiol.">
        <title>The Global Catalogue of Microorganisms (GCM) 10K type strain sequencing project: providing services to taxonomists for standard genome sequencing and annotation.</title>
        <authorList>
            <consortium name="The Broad Institute Genomics Platform"/>
            <consortium name="The Broad Institute Genome Sequencing Center for Infectious Disease"/>
            <person name="Wu L."/>
            <person name="Ma J."/>
        </authorList>
    </citation>
    <scope>NUCLEOTIDE SEQUENCE [LARGE SCALE GENOMIC DNA]</scope>
    <source>
        <strain evidence="2 3">RDMS1</strain>
    </source>
</reference>
<proteinExistence type="predicted"/>
<protein>
    <submittedName>
        <fullName evidence="2">Glycosyl hydrolase</fullName>
    </submittedName>
</protein>
<accession>A0ABD5YUF8</accession>
<comment type="caution">
    <text evidence="2">The sequence shown here is derived from an EMBL/GenBank/DDBJ whole genome shotgun (WGS) entry which is preliminary data.</text>
</comment>
<keyword evidence="1" id="KW-0472">Membrane</keyword>
<dbReference type="PANTHER" id="PTHR36848:SF2">
    <property type="entry name" value="SECRETED PROTEIN"/>
    <property type="match status" value="1"/>
</dbReference>
<evidence type="ECO:0000313" key="2">
    <source>
        <dbReference type="EMBL" id="MFC7192980.1"/>
    </source>
</evidence>
<keyword evidence="2" id="KW-0378">Hydrolase</keyword>
<gene>
    <name evidence="2" type="ORF">ACFQL7_26465</name>
</gene>
<organism evidence="2 3">
    <name type="scientific">Halocatena marina</name>
    <dbReference type="NCBI Taxonomy" id="2934937"/>
    <lineage>
        <taxon>Archaea</taxon>
        <taxon>Methanobacteriati</taxon>
        <taxon>Methanobacteriota</taxon>
        <taxon>Stenosarchaea group</taxon>
        <taxon>Halobacteria</taxon>
        <taxon>Halobacteriales</taxon>
        <taxon>Natronomonadaceae</taxon>
        <taxon>Halocatena</taxon>
    </lineage>
</organism>
<dbReference type="InterPro" id="IPR006311">
    <property type="entry name" value="TAT_signal"/>
</dbReference>
<dbReference type="AlphaFoldDB" id="A0ABD5YUF8"/>
<dbReference type="EMBL" id="JBHTAX010000006">
    <property type="protein sequence ID" value="MFC7192980.1"/>
    <property type="molecule type" value="Genomic_DNA"/>
</dbReference>
<dbReference type="Proteomes" id="UP001596417">
    <property type="component" value="Unassembled WGS sequence"/>
</dbReference>
<keyword evidence="1" id="KW-0812">Transmembrane</keyword>
<dbReference type="InterPro" id="IPR053161">
    <property type="entry name" value="Ulvan_degrading_GH"/>
</dbReference>